<sequence length="329" mass="36767">MKFQLLPFLPLVHGLEHWLYSSQVADALHLLDRPDIVGVQALYSWKALETTEGAYNFSVIKNDLATVASKGKKLWVQLQDRTFNAANDPVPPYLHSPYYNNGSAPTCDGEHCDTNFEVSGWMAQQWNPRVRRRFQALLSAMAANLDGRVYGINLAETSISVDAHANNYTDAAYFYGELENAGHAASAFNASYVVQYVNFWPDGWANANNRFNTSFDYYASHGVGVGGPDLIPFQRGQETNSYPFIAAYRDKVPISVVAVQEPDLTKINPHTGKPFTKDEFVDYANGLGVRIIFWATAAPWAAFTISHVEEQMSQSPHKDKQQNDEKCNA</sequence>
<protein>
    <submittedName>
        <fullName evidence="1">NAD(P) transhydrogenase, mitochondrial</fullName>
    </submittedName>
</protein>
<organism evidence="1 2">
    <name type="scientific">Purpureocillium lavendulum</name>
    <dbReference type="NCBI Taxonomy" id="1247861"/>
    <lineage>
        <taxon>Eukaryota</taxon>
        <taxon>Fungi</taxon>
        <taxon>Dikarya</taxon>
        <taxon>Ascomycota</taxon>
        <taxon>Pezizomycotina</taxon>
        <taxon>Sordariomycetes</taxon>
        <taxon>Hypocreomycetidae</taxon>
        <taxon>Hypocreales</taxon>
        <taxon>Ophiocordycipitaceae</taxon>
        <taxon>Purpureocillium</taxon>
    </lineage>
</organism>
<proteinExistence type="predicted"/>
<evidence type="ECO:0000313" key="1">
    <source>
        <dbReference type="EMBL" id="KAJ6438759.1"/>
    </source>
</evidence>
<dbReference type="AlphaFoldDB" id="A0AB34FH88"/>
<dbReference type="Proteomes" id="UP001163105">
    <property type="component" value="Unassembled WGS sequence"/>
</dbReference>
<comment type="caution">
    <text evidence="1">The sequence shown here is derived from an EMBL/GenBank/DDBJ whole genome shotgun (WGS) entry which is preliminary data.</text>
</comment>
<evidence type="ECO:0000313" key="2">
    <source>
        <dbReference type="Proteomes" id="UP001163105"/>
    </source>
</evidence>
<dbReference type="Gene3D" id="3.20.20.80">
    <property type="entry name" value="Glycosidases"/>
    <property type="match status" value="1"/>
</dbReference>
<reference evidence="1" key="1">
    <citation type="submission" date="2023-01" db="EMBL/GenBank/DDBJ databases">
        <title>The growth and conidiation of Purpureocillium lavendulum are regulated by nitrogen source and histone H3K14 acetylation.</title>
        <authorList>
            <person name="Tang P."/>
            <person name="Han J."/>
            <person name="Zhang C."/>
            <person name="Tang P."/>
            <person name="Qi F."/>
            <person name="Zhang K."/>
            <person name="Liang L."/>
        </authorList>
    </citation>
    <scope>NUCLEOTIDE SEQUENCE</scope>
    <source>
        <strain evidence="1">YMF1.00683</strain>
    </source>
</reference>
<dbReference type="EMBL" id="JAQHRD010000007">
    <property type="protein sequence ID" value="KAJ6438759.1"/>
    <property type="molecule type" value="Genomic_DNA"/>
</dbReference>
<name>A0AB34FH88_9HYPO</name>
<accession>A0AB34FH88</accession>
<gene>
    <name evidence="1" type="ORF">O9K51_08160</name>
</gene>
<keyword evidence="2" id="KW-1185">Reference proteome</keyword>